<dbReference type="EMBL" id="JACHVS010000001">
    <property type="protein sequence ID" value="MBB2994365.1"/>
    <property type="molecule type" value="Genomic_DNA"/>
</dbReference>
<dbReference type="InterPro" id="IPR036188">
    <property type="entry name" value="FAD/NAD-bd_sf"/>
</dbReference>
<protein>
    <submittedName>
        <fullName evidence="2">Glycine/D-amino acid oxidase-like deaminating enzyme</fullName>
    </submittedName>
</protein>
<gene>
    <name evidence="2" type="ORF">E9229_000556</name>
</gene>
<evidence type="ECO:0000259" key="1">
    <source>
        <dbReference type="Pfam" id="PF01266"/>
    </source>
</evidence>
<organism evidence="2 3">
    <name type="scientific">Paeniglutamicibacter cryotolerans</name>
    <dbReference type="NCBI Taxonomy" id="670079"/>
    <lineage>
        <taxon>Bacteria</taxon>
        <taxon>Bacillati</taxon>
        <taxon>Actinomycetota</taxon>
        <taxon>Actinomycetes</taxon>
        <taxon>Micrococcales</taxon>
        <taxon>Micrococcaceae</taxon>
        <taxon>Paeniglutamicibacter</taxon>
    </lineage>
</organism>
<dbReference type="PANTHER" id="PTHR13847">
    <property type="entry name" value="SARCOSINE DEHYDROGENASE-RELATED"/>
    <property type="match status" value="1"/>
</dbReference>
<name>A0A839QIK6_9MICC</name>
<dbReference type="Proteomes" id="UP000523000">
    <property type="component" value="Unassembled WGS sequence"/>
</dbReference>
<dbReference type="InterPro" id="IPR006076">
    <property type="entry name" value="FAD-dep_OxRdtase"/>
</dbReference>
<evidence type="ECO:0000313" key="3">
    <source>
        <dbReference type="Proteomes" id="UP000523000"/>
    </source>
</evidence>
<dbReference type="Gene3D" id="3.50.50.60">
    <property type="entry name" value="FAD/NAD(P)-binding domain"/>
    <property type="match status" value="1"/>
</dbReference>
<reference evidence="2 3" key="1">
    <citation type="submission" date="2020-08" db="EMBL/GenBank/DDBJ databases">
        <title>Sequencing the genomes of 1000 actinobacteria strains.</title>
        <authorList>
            <person name="Klenk H.-P."/>
        </authorList>
    </citation>
    <scope>NUCLEOTIDE SEQUENCE [LARGE SCALE GENOMIC DNA]</scope>
    <source>
        <strain evidence="2 3">DSM 22826</strain>
    </source>
</reference>
<evidence type="ECO:0000313" key="2">
    <source>
        <dbReference type="EMBL" id="MBB2994365.1"/>
    </source>
</evidence>
<dbReference type="GO" id="GO:0005737">
    <property type="term" value="C:cytoplasm"/>
    <property type="evidence" value="ECO:0007669"/>
    <property type="project" value="TreeGrafter"/>
</dbReference>
<comment type="caution">
    <text evidence="2">The sequence shown here is derived from an EMBL/GenBank/DDBJ whole genome shotgun (WGS) entry which is preliminary data.</text>
</comment>
<dbReference type="SUPFAM" id="SSF51905">
    <property type="entry name" value="FAD/NAD(P)-binding domain"/>
    <property type="match status" value="1"/>
</dbReference>
<accession>A0A839QIK6</accession>
<proteinExistence type="predicted"/>
<keyword evidence="3" id="KW-1185">Reference proteome</keyword>
<dbReference type="Pfam" id="PF01266">
    <property type="entry name" value="DAO"/>
    <property type="match status" value="1"/>
</dbReference>
<dbReference type="Gene3D" id="3.30.9.10">
    <property type="entry name" value="D-Amino Acid Oxidase, subunit A, domain 2"/>
    <property type="match status" value="1"/>
</dbReference>
<dbReference type="PANTHER" id="PTHR13847:SF281">
    <property type="entry name" value="FAD DEPENDENT OXIDOREDUCTASE DOMAIN-CONTAINING PROTEIN"/>
    <property type="match status" value="1"/>
</dbReference>
<dbReference type="AlphaFoldDB" id="A0A839QIK6"/>
<feature type="domain" description="FAD dependent oxidoreductase" evidence="1">
    <location>
        <begin position="72"/>
        <end position="431"/>
    </location>
</feature>
<sequence length="501" mass="54874">MNTVRTDNTMGTTTPISSPIPAGELTFDHLESTVPAELVTAGLAGVSNVPYWLDSSQRPEALPALEGHITTDLLVVGGGYCGLWTALMAKERDPNRKVVLLEGHTVGWAASGRNGGFCEASLVHGESNGEAHLPKENKRLGELGMENLAEIAEAIERYGIDCDFTTNGVLNVATEPHQVDWVREEADNHPDMPFLDRDEVREHINSPVFHAGFWDKDGGALVNPAKLAWGLRKVCLELGVKIYEHSLATSLEATATDSVTVGTAAGTVRAAHVALATNVFPSLLKRHHLFTVPVYDYALMTEPLTEEQREAIGWKNETGLADMNNRFHYSRPTTDENGGWRILFGGYDAEYYFGGKVKPQYDNHESTYRKLAAHFYGTFPQLTGVKFSHAWGGAIDSCSRFFSFFDTSHHGRVAYCAGFTGLGVGATRFGANVMLDLLSGVKTERTELEMVKKKPLPFPPEPVAWLGVKLMTRALAKADRNEGKRGPFLRTMDAIGMGFDS</sequence>